<keyword evidence="3" id="KW-0805">Transcription regulation</keyword>
<evidence type="ECO:0000256" key="5">
    <source>
        <dbReference type="ARBA" id="ARBA00023163"/>
    </source>
</evidence>
<dbReference type="Gene3D" id="4.10.240.10">
    <property type="entry name" value="Zn(2)-C6 fungal-type DNA-binding domain"/>
    <property type="match status" value="1"/>
</dbReference>
<proteinExistence type="predicted"/>
<evidence type="ECO:0000256" key="4">
    <source>
        <dbReference type="ARBA" id="ARBA00023125"/>
    </source>
</evidence>
<dbReference type="InterPro" id="IPR052360">
    <property type="entry name" value="Transcr_Regulatory_Proteins"/>
</dbReference>
<protein>
    <recommendedName>
        <fullName evidence="7">Zn(2)-C6 fungal-type domain-containing protein</fullName>
    </recommendedName>
</protein>
<dbReference type="InterPro" id="IPR036864">
    <property type="entry name" value="Zn2-C6_fun-type_DNA-bd_sf"/>
</dbReference>
<evidence type="ECO:0000313" key="9">
    <source>
        <dbReference type="Proteomes" id="UP000235672"/>
    </source>
</evidence>
<dbReference type="GO" id="GO:0000981">
    <property type="term" value="F:DNA-binding transcription factor activity, RNA polymerase II-specific"/>
    <property type="evidence" value="ECO:0007669"/>
    <property type="project" value="InterPro"/>
</dbReference>
<dbReference type="Pfam" id="PF00172">
    <property type="entry name" value="Zn_clus"/>
    <property type="match status" value="1"/>
</dbReference>
<dbReference type="PROSITE" id="PS50048">
    <property type="entry name" value="ZN2_CY6_FUNGAL_2"/>
    <property type="match status" value="1"/>
</dbReference>
<reference evidence="8 9" key="1">
    <citation type="submission" date="2016-05" db="EMBL/GenBank/DDBJ databases">
        <title>A degradative enzymes factory behind the ericoid mycorrhizal symbiosis.</title>
        <authorList>
            <consortium name="DOE Joint Genome Institute"/>
            <person name="Martino E."/>
            <person name="Morin E."/>
            <person name="Grelet G."/>
            <person name="Kuo A."/>
            <person name="Kohler A."/>
            <person name="Daghino S."/>
            <person name="Barry K."/>
            <person name="Choi C."/>
            <person name="Cichocki N."/>
            <person name="Clum A."/>
            <person name="Copeland A."/>
            <person name="Hainaut M."/>
            <person name="Haridas S."/>
            <person name="Labutti K."/>
            <person name="Lindquist E."/>
            <person name="Lipzen A."/>
            <person name="Khouja H.-R."/>
            <person name="Murat C."/>
            <person name="Ohm R."/>
            <person name="Olson A."/>
            <person name="Spatafora J."/>
            <person name="Veneault-Fourrey C."/>
            <person name="Henrissat B."/>
            <person name="Grigoriev I."/>
            <person name="Martin F."/>
            <person name="Perotto S."/>
        </authorList>
    </citation>
    <scope>NUCLEOTIDE SEQUENCE [LARGE SCALE GENOMIC DNA]</scope>
    <source>
        <strain evidence="8 9">UAMH 7357</strain>
    </source>
</reference>
<keyword evidence="1" id="KW-0479">Metal-binding</keyword>
<dbReference type="GO" id="GO:0003677">
    <property type="term" value="F:DNA binding"/>
    <property type="evidence" value="ECO:0007669"/>
    <property type="project" value="UniProtKB-KW"/>
</dbReference>
<keyword evidence="2" id="KW-0862">Zinc</keyword>
<dbReference type="AlphaFoldDB" id="A0A2J6PXY8"/>
<dbReference type="PANTHER" id="PTHR36206:SF12">
    <property type="entry name" value="ASPERCRYPTIN BIOSYNTHESIS CLUSTER-SPECIFIC TRANSCRIPTION REGULATOR ATNN-RELATED"/>
    <property type="match status" value="1"/>
</dbReference>
<keyword evidence="5" id="KW-0804">Transcription</keyword>
<dbReference type="PANTHER" id="PTHR36206">
    <property type="entry name" value="ASPERCRYPTIN BIOSYNTHESIS CLUSTER-SPECIFIC TRANSCRIPTION REGULATOR ATNN-RELATED"/>
    <property type="match status" value="1"/>
</dbReference>
<keyword evidence="9" id="KW-1185">Reference proteome</keyword>
<dbReference type="InterPro" id="IPR001138">
    <property type="entry name" value="Zn2Cys6_DnaBD"/>
</dbReference>
<evidence type="ECO:0000313" key="8">
    <source>
        <dbReference type="EMBL" id="PMD18899.1"/>
    </source>
</evidence>
<evidence type="ECO:0000256" key="6">
    <source>
        <dbReference type="ARBA" id="ARBA00023242"/>
    </source>
</evidence>
<evidence type="ECO:0000259" key="7">
    <source>
        <dbReference type="PROSITE" id="PS50048"/>
    </source>
</evidence>
<dbReference type="CDD" id="cd00067">
    <property type="entry name" value="GAL4"/>
    <property type="match status" value="1"/>
</dbReference>
<sequence>MEALSGSEKTKRTRKPVKRERTGCITCKIRRVKCDVTKPMFQRCQKFGTKCDGYAQLEKDHQQPSEIDKRCFLN</sequence>
<feature type="domain" description="Zn(2)-C6 fungal-type" evidence="7">
    <location>
        <begin position="23"/>
        <end position="51"/>
    </location>
</feature>
<organism evidence="8 9">
    <name type="scientific">Hyaloscypha hepaticicola</name>
    <dbReference type="NCBI Taxonomy" id="2082293"/>
    <lineage>
        <taxon>Eukaryota</taxon>
        <taxon>Fungi</taxon>
        <taxon>Dikarya</taxon>
        <taxon>Ascomycota</taxon>
        <taxon>Pezizomycotina</taxon>
        <taxon>Leotiomycetes</taxon>
        <taxon>Helotiales</taxon>
        <taxon>Hyaloscyphaceae</taxon>
        <taxon>Hyaloscypha</taxon>
    </lineage>
</organism>
<evidence type="ECO:0000256" key="2">
    <source>
        <dbReference type="ARBA" id="ARBA00022833"/>
    </source>
</evidence>
<dbReference type="SUPFAM" id="SSF57701">
    <property type="entry name" value="Zn2/Cys6 DNA-binding domain"/>
    <property type="match status" value="1"/>
</dbReference>
<keyword evidence="4" id="KW-0238">DNA-binding</keyword>
<keyword evidence="6" id="KW-0539">Nucleus</keyword>
<name>A0A2J6PXY8_9HELO</name>
<dbReference type="GO" id="GO:0008270">
    <property type="term" value="F:zinc ion binding"/>
    <property type="evidence" value="ECO:0007669"/>
    <property type="project" value="InterPro"/>
</dbReference>
<evidence type="ECO:0000256" key="3">
    <source>
        <dbReference type="ARBA" id="ARBA00023015"/>
    </source>
</evidence>
<accession>A0A2J6PXY8</accession>
<dbReference type="OrthoDB" id="3547948at2759"/>
<evidence type="ECO:0000256" key="1">
    <source>
        <dbReference type="ARBA" id="ARBA00022723"/>
    </source>
</evidence>
<dbReference type="Proteomes" id="UP000235672">
    <property type="component" value="Unassembled WGS sequence"/>
</dbReference>
<dbReference type="SMART" id="SM00066">
    <property type="entry name" value="GAL4"/>
    <property type="match status" value="1"/>
</dbReference>
<dbReference type="EMBL" id="KZ613491">
    <property type="protein sequence ID" value="PMD18899.1"/>
    <property type="molecule type" value="Genomic_DNA"/>
</dbReference>
<gene>
    <name evidence="8" type="ORF">NA56DRAFT_705935</name>
</gene>